<reference evidence="3 4" key="1">
    <citation type="submission" date="2023-08" db="EMBL/GenBank/DDBJ databases">
        <title>Black Yeasts Isolated from many extreme environments.</title>
        <authorList>
            <person name="Coleine C."/>
            <person name="Stajich J.E."/>
            <person name="Selbmann L."/>
        </authorList>
    </citation>
    <scope>NUCLEOTIDE SEQUENCE [LARGE SCALE GENOMIC DNA]</scope>
    <source>
        <strain evidence="3 4">CCFEE 5910</strain>
    </source>
</reference>
<dbReference type="Gene3D" id="2.40.70.10">
    <property type="entry name" value="Acid Proteases"/>
    <property type="match status" value="2"/>
</dbReference>
<feature type="chain" id="PRO_5042894307" description="Peptidase A1 domain-containing protein" evidence="1">
    <location>
        <begin position="23"/>
        <end position="506"/>
    </location>
</feature>
<evidence type="ECO:0000256" key="1">
    <source>
        <dbReference type="SAM" id="SignalP"/>
    </source>
</evidence>
<proteinExistence type="predicted"/>
<protein>
    <recommendedName>
        <fullName evidence="2">Peptidase A1 domain-containing protein</fullName>
    </recommendedName>
</protein>
<sequence length="506" mass="55411">MNTVRLCFLASAAIWCASTASTTSPGVLSLIVSDLPGYHLPLYRRGGRHSVHQPFNITNIYAQREHAEGRYARVSTEADGNTIERHWRNGKDGVDEYLLSGAGAVGTWYTTIQVGKPPQTLEVDIDMLNPDFYSIMTTSGRGSKYNTFGNEGHAPSNNYVHPICRTPTDVFHLRSSASSPIRLTVPVCQPGKYSSHTLASSGTILGLAPPSSSRPLSRLSKTKTLLEQLQDENLIDHNIVSIALFDSTTGVLSLGGTIAALVEEVRIRAEKELTYLDRLDILEERAKMEAEIAGYMFFAMPPGSTHKDHFKWFDTSNMVAGWHQALVTGIWVNGVKVLKNQPVLFDINCPFIIAPADAAQTFYEATPGSRLLSSLVGDAEQQKQAQGFQVVPCLNEVKIEFELAGWRFPFGRGEAREDALFGPVGGRFSLGQVHIESGTNSSDEAVETGYCVGIVIGSTMGIRQDWSQSAMRNVWVLGEPFFRDTGVVFDMGDKKGKGGRIGVRVF</sequence>
<organism evidence="3 4">
    <name type="scientific">Lithohypha guttulata</name>
    <dbReference type="NCBI Taxonomy" id="1690604"/>
    <lineage>
        <taxon>Eukaryota</taxon>
        <taxon>Fungi</taxon>
        <taxon>Dikarya</taxon>
        <taxon>Ascomycota</taxon>
        <taxon>Pezizomycotina</taxon>
        <taxon>Eurotiomycetes</taxon>
        <taxon>Chaetothyriomycetidae</taxon>
        <taxon>Chaetothyriales</taxon>
        <taxon>Trichomeriaceae</taxon>
        <taxon>Lithohypha</taxon>
    </lineage>
</organism>
<evidence type="ECO:0000259" key="2">
    <source>
        <dbReference type="PROSITE" id="PS51767"/>
    </source>
</evidence>
<evidence type="ECO:0000313" key="4">
    <source>
        <dbReference type="Proteomes" id="UP001309876"/>
    </source>
</evidence>
<accession>A0AAN7STQ5</accession>
<evidence type="ECO:0000313" key="3">
    <source>
        <dbReference type="EMBL" id="KAK5081178.1"/>
    </source>
</evidence>
<comment type="caution">
    <text evidence="3">The sequence shown here is derived from an EMBL/GenBank/DDBJ whole genome shotgun (WGS) entry which is preliminary data.</text>
</comment>
<dbReference type="AlphaFoldDB" id="A0AAN7STQ5"/>
<dbReference type="PROSITE" id="PS51767">
    <property type="entry name" value="PEPTIDASE_A1"/>
    <property type="match status" value="1"/>
</dbReference>
<dbReference type="SUPFAM" id="SSF50630">
    <property type="entry name" value="Acid proteases"/>
    <property type="match status" value="1"/>
</dbReference>
<feature type="domain" description="Peptidase A1" evidence="2">
    <location>
        <begin position="108"/>
        <end position="504"/>
    </location>
</feature>
<keyword evidence="1" id="KW-0732">Signal</keyword>
<dbReference type="InterPro" id="IPR021109">
    <property type="entry name" value="Peptidase_aspartic_dom_sf"/>
</dbReference>
<feature type="signal peptide" evidence="1">
    <location>
        <begin position="1"/>
        <end position="22"/>
    </location>
</feature>
<name>A0AAN7STQ5_9EURO</name>
<keyword evidence="4" id="KW-1185">Reference proteome</keyword>
<dbReference type="InterPro" id="IPR033121">
    <property type="entry name" value="PEPTIDASE_A1"/>
</dbReference>
<dbReference type="EMBL" id="JAVRRJ010000010">
    <property type="protein sequence ID" value="KAK5081178.1"/>
    <property type="molecule type" value="Genomic_DNA"/>
</dbReference>
<dbReference type="Proteomes" id="UP001309876">
    <property type="component" value="Unassembled WGS sequence"/>
</dbReference>
<gene>
    <name evidence="3" type="ORF">LTR05_007972</name>
</gene>